<dbReference type="GO" id="GO:0006950">
    <property type="term" value="P:response to stress"/>
    <property type="evidence" value="ECO:0007669"/>
    <property type="project" value="TreeGrafter"/>
</dbReference>
<dbReference type="Proteomes" id="UP000320239">
    <property type="component" value="Unassembled WGS sequence"/>
</dbReference>
<name>A0A561WKB7_ACTTI</name>
<sequence>MQSLHYRSSQCDIAITSWYADLVPGPKNLLVDIWLLSSVATTLVAEGLADSPLSVDEFALYGLVSDLGPVTATQLAQWTGLSPTTLSATLRRCQARGELVRTPNEADRRSTLIELTEQGRAVYEAALPALASARARLAEHLDIPDHDSRILLQHVDAAVRKALKLPARPYRVDAIPDRGRSRDTPADEETPLTADQRAEVDAFTQWLRFRDRQA</sequence>
<dbReference type="SMART" id="SM00347">
    <property type="entry name" value="HTH_MARR"/>
    <property type="match status" value="1"/>
</dbReference>
<feature type="compositionally biased region" description="Basic and acidic residues" evidence="1">
    <location>
        <begin position="174"/>
        <end position="185"/>
    </location>
</feature>
<feature type="region of interest" description="Disordered" evidence="1">
    <location>
        <begin position="174"/>
        <end position="195"/>
    </location>
</feature>
<evidence type="ECO:0000259" key="2">
    <source>
        <dbReference type="PROSITE" id="PS50995"/>
    </source>
</evidence>
<dbReference type="InterPro" id="IPR036388">
    <property type="entry name" value="WH-like_DNA-bd_sf"/>
</dbReference>
<dbReference type="Pfam" id="PF12802">
    <property type="entry name" value="MarR_2"/>
    <property type="match status" value="1"/>
</dbReference>
<gene>
    <name evidence="3" type="ORF">FHX34_102864</name>
</gene>
<reference evidence="3 4" key="1">
    <citation type="submission" date="2019-06" db="EMBL/GenBank/DDBJ databases">
        <title>Sequencing the genomes of 1000 actinobacteria strains.</title>
        <authorList>
            <person name="Klenk H.-P."/>
        </authorList>
    </citation>
    <scope>NUCLEOTIDE SEQUENCE [LARGE SCALE GENOMIC DNA]</scope>
    <source>
        <strain evidence="3 4">DSM 43866</strain>
    </source>
</reference>
<dbReference type="PANTHER" id="PTHR33164:SF57">
    <property type="entry name" value="MARR-FAMILY TRANSCRIPTIONAL REGULATOR"/>
    <property type="match status" value="1"/>
</dbReference>
<feature type="domain" description="HTH marR-type" evidence="2">
    <location>
        <begin position="26"/>
        <end position="160"/>
    </location>
</feature>
<dbReference type="AlphaFoldDB" id="A0A561WKB7"/>
<dbReference type="InterPro" id="IPR000835">
    <property type="entry name" value="HTH_MarR-typ"/>
</dbReference>
<dbReference type="PANTHER" id="PTHR33164">
    <property type="entry name" value="TRANSCRIPTIONAL REGULATOR, MARR FAMILY"/>
    <property type="match status" value="1"/>
</dbReference>
<proteinExistence type="predicted"/>
<dbReference type="SUPFAM" id="SSF46785">
    <property type="entry name" value="Winged helix' DNA-binding domain"/>
    <property type="match status" value="1"/>
</dbReference>
<keyword evidence="4" id="KW-1185">Reference proteome</keyword>
<dbReference type="PROSITE" id="PS50995">
    <property type="entry name" value="HTH_MARR_2"/>
    <property type="match status" value="1"/>
</dbReference>
<protein>
    <submittedName>
        <fullName evidence="3">DNA-binding MarR family transcriptional regulator</fullName>
    </submittedName>
</protein>
<dbReference type="GO" id="GO:0003677">
    <property type="term" value="F:DNA binding"/>
    <property type="evidence" value="ECO:0007669"/>
    <property type="project" value="UniProtKB-KW"/>
</dbReference>
<dbReference type="InterPro" id="IPR039422">
    <property type="entry name" value="MarR/SlyA-like"/>
</dbReference>
<comment type="caution">
    <text evidence="3">The sequence shown here is derived from an EMBL/GenBank/DDBJ whole genome shotgun (WGS) entry which is preliminary data.</text>
</comment>
<dbReference type="GO" id="GO:0003700">
    <property type="term" value="F:DNA-binding transcription factor activity"/>
    <property type="evidence" value="ECO:0007669"/>
    <property type="project" value="InterPro"/>
</dbReference>
<organism evidence="3 4">
    <name type="scientific">Actinoplanes teichomyceticus</name>
    <dbReference type="NCBI Taxonomy" id="1867"/>
    <lineage>
        <taxon>Bacteria</taxon>
        <taxon>Bacillati</taxon>
        <taxon>Actinomycetota</taxon>
        <taxon>Actinomycetes</taxon>
        <taxon>Micromonosporales</taxon>
        <taxon>Micromonosporaceae</taxon>
        <taxon>Actinoplanes</taxon>
    </lineage>
</organism>
<dbReference type="EMBL" id="VIWY01000002">
    <property type="protein sequence ID" value="TWG24311.1"/>
    <property type="molecule type" value="Genomic_DNA"/>
</dbReference>
<evidence type="ECO:0000256" key="1">
    <source>
        <dbReference type="SAM" id="MobiDB-lite"/>
    </source>
</evidence>
<dbReference type="InterPro" id="IPR036390">
    <property type="entry name" value="WH_DNA-bd_sf"/>
</dbReference>
<evidence type="ECO:0000313" key="4">
    <source>
        <dbReference type="Proteomes" id="UP000320239"/>
    </source>
</evidence>
<evidence type="ECO:0000313" key="3">
    <source>
        <dbReference type="EMBL" id="TWG24311.1"/>
    </source>
</evidence>
<dbReference type="Gene3D" id="1.10.10.10">
    <property type="entry name" value="Winged helix-like DNA-binding domain superfamily/Winged helix DNA-binding domain"/>
    <property type="match status" value="1"/>
</dbReference>
<accession>A0A561WKB7</accession>
<keyword evidence="3" id="KW-0238">DNA-binding</keyword>